<comment type="caution">
    <text evidence="11">The sequence shown here is derived from an EMBL/GenBank/DDBJ whole genome shotgun (WGS) entry which is preliminary data.</text>
</comment>
<comment type="subcellular location">
    <subcellularLocation>
        <location evidence="2">Cell envelope</location>
    </subcellularLocation>
</comment>
<reference evidence="11" key="1">
    <citation type="journal article" date="2020" name="mSystems">
        <title>Genome- and Community-Level Interaction Insights into Carbon Utilization and Element Cycling Functions of Hydrothermarchaeota in Hydrothermal Sediment.</title>
        <authorList>
            <person name="Zhou Z."/>
            <person name="Liu Y."/>
            <person name="Xu W."/>
            <person name="Pan J."/>
            <person name="Luo Z.H."/>
            <person name="Li M."/>
        </authorList>
    </citation>
    <scope>NUCLEOTIDE SEQUENCE [LARGE SCALE GENOMIC DNA]</scope>
    <source>
        <strain evidence="11">SpSt-876</strain>
    </source>
</reference>
<keyword evidence="4" id="KW-0004">4Fe-4S</keyword>
<keyword evidence="5" id="KW-0479">Metal-binding</keyword>
<gene>
    <name evidence="11" type="ORF">ENW73_07025</name>
</gene>
<dbReference type="PANTHER" id="PTHR43598:SF5">
    <property type="entry name" value="DMSO REDUCTASE CHAIN A"/>
    <property type="match status" value="1"/>
</dbReference>
<dbReference type="GO" id="GO:0046872">
    <property type="term" value="F:metal ion binding"/>
    <property type="evidence" value="ECO:0007669"/>
    <property type="project" value="UniProtKB-KW"/>
</dbReference>
<evidence type="ECO:0000259" key="10">
    <source>
        <dbReference type="SMART" id="SM00926"/>
    </source>
</evidence>
<feature type="compositionally biased region" description="Basic and acidic residues" evidence="9">
    <location>
        <begin position="457"/>
        <end position="477"/>
    </location>
</feature>
<dbReference type="PANTHER" id="PTHR43598">
    <property type="entry name" value="TUNGSTEN-CONTAINING FORMYLMETHANOFURAN DEHYDROGENASE 2 SUBUNIT B"/>
    <property type="match status" value="1"/>
</dbReference>
<evidence type="ECO:0000256" key="5">
    <source>
        <dbReference type="ARBA" id="ARBA00022723"/>
    </source>
</evidence>
<dbReference type="AlphaFoldDB" id="A0A7C6EDF3"/>
<dbReference type="CDD" id="cd00368">
    <property type="entry name" value="Molybdopterin-Binding"/>
    <property type="match status" value="1"/>
</dbReference>
<dbReference type="SUPFAM" id="SSF50692">
    <property type="entry name" value="ADC-like"/>
    <property type="match status" value="1"/>
</dbReference>
<dbReference type="InterPro" id="IPR009010">
    <property type="entry name" value="Asp_de-COase-like_dom_sf"/>
</dbReference>
<dbReference type="SUPFAM" id="SSF53706">
    <property type="entry name" value="Formate dehydrogenase/DMSO reductase, domains 1-3"/>
    <property type="match status" value="1"/>
</dbReference>
<organism evidence="11">
    <name type="scientific">candidate division WOR-3 bacterium</name>
    <dbReference type="NCBI Taxonomy" id="2052148"/>
    <lineage>
        <taxon>Bacteria</taxon>
        <taxon>Bacteria division WOR-3</taxon>
    </lineage>
</organism>
<dbReference type="Gene3D" id="3.40.228.10">
    <property type="entry name" value="Dimethylsulfoxide Reductase, domain 2"/>
    <property type="match status" value="1"/>
</dbReference>
<comment type="similarity">
    <text evidence="3">Belongs to the prokaryotic molybdopterin-containing oxidoreductase family.</text>
</comment>
<dbReference type="Pfam" id="PF04879">
    <property type="entry name" value="Molybdop_Fe4S4"/>
    <property type="match status" value="1"/>
</dbReference>
<evidence type="ECO:0000256" key="6">
    <source>
        <dbReference type="ARBA" id="ARBA00023002"/>
    </source>
</evidence>
<evidence type="ECO:0000256" key="9">
    <source>
        <dbReference type="SAM" id="MobiDB-lite"/>
    </source>
</evidence>
<proteinExistence type="inferred from homology"/>
<evidence type="ECO:0000256" key="3">
    <source>
        <dbReference type="ARBA" id="ARBA00010312"/>
    </source>
</evidence>
<dbReference type="GO" id="GO:0030313">
    <property type="term" value="C:cell envelope"/>
    <property type="evidence" value="ECO:0007669"/>
    <property type="project" value="UniProtKB-SubCell"/>
</dbReference>
<keyword evidence="8" id="KW-0411">Iron-sulfur</keyword>
<dbReference type="EMBL" id="DTLI01000167">
    <property type="protein sequence ID" value="HHS52599.1"/>
    <property type="molecule type" value="Genomic_DNA"/>
</dbReference>
<dbReference type="SMART" id="SM00926">
    <property type="entry name" value="Molybdop_Fe4S4"/>
    <property type="match status" value="1"/>
</dbReference>
<evidence type="ECO:0000313" key="11">
    <source>
        <dbReference type="EMBL" id="HHS52599.1"/>
    </source>
</evidence>
<keyword evidence="7" id="KW-0408">Iron</keyword>
<comment type="cofactor">
    <cofactor evidence="1">
        <name>[4Fe-4S] cluster</name>
        <dbReference type="ChEBI" id="CHEBI:49883"/>
    </cofactor>
</comment>
<feature type="region of interest" description="Disordered" evidence="9">
    <location>
        <begin position="448"/>
        <end position="477"/>
    </location>
</feature>
<evidence type="ECO:0000256" key="2">
    <source>
        <dbReference type="ARBA" id="ARBA00004196"/>
    </source>
</evidence>
<evidence type="ECO:0000256" key="8">
    <source>
        <dbReference type="ARBA" id="ARBA00023014"/>
    </source>
</evidence>
<dbReference type="GO" id="GO:0016491">
    <property type="term" value="F:oxidoreductase activity"/>
    <property type="evidence" value="ECO:0007669"/>
    <property type="project" value="UniProtKB-KW"/>
</dbReference>
<evidence type="ECO:0000256" key="7">
    <source>
        <dbReference type="ARBA" id="ARBA00023004"/>
    </source>
</evidence>
<protein>
    <recommendedName>
        <fullName evidence="10">4Fe-4S Mo/W bis-MGD-type domain-containing protein</fullName>
    </recommendedName>
</protein>
<feature type="domain" description="4Fe-4S Mo/W bis-MGD-type" evidence="10">
    <location>
        <begin position="17"/>
        <end position="69"/>
    </location>
</feature>
<dbReference type="InterPro" id="IPR006963">
    <property type="entry name" value="Mopterin_OxRdtase_4Fe-4S_dom"/>
</dbReference>
<sequence length="609" mass="67397">MKQIPNSESQTPNSDYMNMTKTTCPFCLYGCELGIVSEPVSRIEYLPLSKINQGRLCARGNAAPIILSHKMRLAYPLHQNKEVFWDKAISQIPNSESQIPNSDYSLGGQQIAITFDQGLTKEEFNSVNKFAAELQGTSGLGGFACSYLEPDLLLQGCLDDIQIAQIQDIEKTNIFILVGDVFGQTPVIAKPILEQRYAERNNRIFVIDSIQTRTAAFADKFLRCAPSTEPLILLGLIALLNGKLTESAKGGLLKAIAEVTQCPISEISAVGGQVSALGGLVVSATCLGRTEDPYLLSLTCQTLAVKGKMKYLPTGEYLPFGIGKDSFGDILYRIKQGRIKVLINFGENFPFHYPQIQADLGKLDHLIATALFRPTPLPIPNLTILPIPSNLEKQGTIKTLWGEAKINKTMEPVSGSKTIPQIIDYLRQSIQRGFAPLNPRKDFFLKPGEMRGLPSSVDRDRGPLTDNGHRKTDNPPKADEVYQRAEEFLNKKLHEKNRNPNLVTLIGSKPAIGFLNIFDDEVIIKINPADALRFKLDDKKPVKVAPESALCGYETELIAKVTEEVPPGVAQVGVNRIENRRLFHIVIDKATNNVIFTPTEVRLWQKELS</sequence>
<accession>A0A7C6EDF3</accession>
<dbReference type="GO" id="GO:0051539">
    <property type="term" value="F:4 iron, 4 sulfur cluster binding"/>
    <property type="evidence" value="ECO:0007669"/>
    <property type="project" value="UniProtKB-KW"/>
</dbReference>
<evidence type="ECO:0000256" key="4">
    <source>
        <dbReference type="ARBA" id="ARBA00022485"/>
    </source>
</evidence>
<keyword evidence="6" id="KW-0560">Oxidoreductase</keyword>
<dbReference type="Gene3D" id="3.30.200.210">
    <property type="match status" value="1"/>
</dbReference>
<evidence type="ECO:0000256" key="1">
    <source>
        <dbReference type="ARBA" id="ARBA00001966"/>
    </source>
</evidence>
<name>A0A7C6EDF3_UNCW3</name>